<dbReference type="GO" id="GO:0042601">
    <property type="term" value="C:endospore-forming forespore"/>
    <property type="evidence" value="ECO:0007669"/>
    <property type="project" value="TreeGrafter"/>
</dbReference>
<proteinExistence type="predicted"/>
<dbReference type="PANTHER" id="PTHR37822">
    <property type="entry name" value="SPORE PHOTOPRODUCT LYASE-RELATED"/>
    <property type="match status" value="1"/>
</dbReference>
<dbReference type="PANTHER" id="PTHR37822:SF2">
    <property type="entry name" value="SPORE PHOTOPRODUCT LYASE"/>
    <property type="match status" value="1"/>
</dbReference>
<dbReference type="SUPFAM" id="SSF53167">
    <property type="entry name" value="Purine and uridine phosphorylases"/>
    <property type="match status" value="1"/>
</dbReference>
<gene>
    <name evidence="1" type="ORF">Metal_3953</name>
</gene>
<evidence type="ECO:0008006" key="3">
    <source>
        <dbReference type="Google" id="ProtNLM"/>
    </source>
</evidence>
<sequence>MPQSARTIFIHTALSCEARPLIDHFRLKKDLDSHPFELYQNDRICLTVAGIGKCAMAAGVAYTQARVGGADVPILLNVGIAGHAEHEVGSVFLAGKIADADASKNFYPPLAFLPPCALETVRTGSRPQLDYSAPHLYDMEASAFYETAVRFSTGELIQCLKVVSDNRQAPAVRIQPRQVTELIAGQLPVLDRLLAELCSLRDSIFSPEPRQFKALLGLFHFSVSEQRQLRSQLSRWECLTDGRRLEIDEGGFRNGKDVLLWLARQIDALDYAL</sequence>
<dbReference type="RefSeq" id="WP_005375034.1">
    <property type="nucleotide sequence ID" value="NZ_CM001475.1"/>
</dbReference>
<reference evidence="1 2" key="1">
    <citation type="journal article" date="2013" name="Genome Announc.">
        <title>Genome Sequence of the Obligate Gammaproteobacterial Methanotroph Methylomicrobium album Strain BG8.</title>
        <authorList>
            <person name="Kits K.D."/>
            <person name="Kalyuzhnaya M.G."/>
            <person name="Klotz M.G."/>
            <person name="Jetten M.S."/>
            <person name="Op den Camp H.J."/>
            <person name="Vuilleumier S."/>
            <person name="Bringel F."/>
            <person name="Dispirito A.A."/>
            <person name="Murrell J.C."/>
            <person name="Bruce D."/>
            <person name="Cheng J.F."/>
            <person name="Copeland A."/>
            <person name="Goodwin L."/>
            <person name="Hauser L."/>
            <person name="Lajus A."/>
            <person name="Land M.L."/>
            <person name="Lapidus A."/>
            <person name="Lucas S."/>
            <person name="Medigue C."/>
            <person name="Pitluck S."/>
            <person name="Woyke T."/>
            <person name="Zeytun A."/>
            <person name="Stein L.Y."/>
        </authorList>
    </citation>
    <scope>NUCLEOTIDE SEQUENCE [LARGE SCALE GENOMIC DNA]</scope>
    <source>
        <strain evidence="1 2">BG8</strain>
    </source>
</reference>
<dbReference type="GO" id="GO:0009116">
    <property type="term" value="P:nucleoside metabolic process"/>
    <property type="evidence" value="ECO:0007669"/>
    <property type="project" value="InterPro"/>
</dbReference>
<dbReference type="GO" id="GO:0003913">
    <property type="term" value="F:DNA photolyase activity"/>
    <property type="evidence" value="ECO:0007669"/>
    <property type="project" value="TreeGrafter"/>
</dbReference>
<dbReference type="Proteomes" id="UP000005090">
    <property type="component" value="Chromosome"/>
</dbReference>
<dbReference type="eggNOG" id="COG0775">
    <property type="taxonomic scope" value="Bacteria"/>
</dbReference>
<evidence type="ECO:0000313" key="2">
    <source>
        <dbReference type="Proteomes" id="UP000005090"/>
    </source>
</evidence>
<dbReference type="EMBL" id="CM001475">
    <property type="protein sequence ID" value="EIC31584.1"/>
    <property type="molecule type" value="Genomic_DNA"/>
</dbReference>
<name>H8GJQ5_METAL</name>
<dbReference type="InterPro" id="IPR035994">
    <property type="entry name" value="Nucleoside_phosphorylase_sf"/>
</dbReference>
<protein>
    <recommendedName>
        <fullName evidence="3">Nucleoside phosphorylase</fullName>
    </recommendedName>
</protein>
<keyword evidence="2" id="KW-1185">Reference proteome</keyword>
<evidence type="ECO:0000313" key="1">
    <source>
        <dbReference type="EMBL" id="EIC31584.1"/>
    </source>
</evidence>
<dbReference type="HOGENOM" id="CLU_082375_0_0_6"/>
<dbReference type="GO" id="GO:1904047">
    <property type="term" value="F:S-adenosyl-L-methionine binding"/>
    <property type="evidence" value="ECO:0007669"/>
    <property type="project" value="TreeGrafter"/>
</dbReference>
<dbReference type="AlphaFoldDB" id="H8GJQ5"/>
<organism evidence="1 2">
    <name type="scientific">Methylomicrobium album BG8</name>
    <dbReference type="NCBI Taxonomy" id="686340"/>
    <lineage>
        <taxon>Bacteria</taxon>
        <taxon>Pseudomonadati</taxon>
        <taxon>Pseudomonadota</taxon>
        <taxon>Gammaproteobacteria</taxon>
        <taxon>Methylococcales</taxon>
        <taxon>Methylococcaceae</taxon>
        <taxon>Methylomicrobium</taxon>
    </lineage>
</organism>
<dbReference type="Gene3D" id="3.40.50.1580">
    <property type="entry name" value="Nucleoside phosphorylase domain"/>
    <property type="match status" value="1"/>
</dbReference>
<dbReference type="GO" id="GO:0051539">
    <property type="term" value="F:4 iron, 4 sulfur cluster binding"/>
    <property type="evidence" value="ECO:0007669"/>
    <property type="project" value="TreeGrafter"/>
</dbReference>
<dbReference type="STRING" id="686340.Metal_3953"/>
<accession>H8GJQ5</accession>
<dbReference type="InterPro" id="IPR049539">
    <property type="entry name" value="SPL"/>
</dbReference>